<dbReference type="InterPro" id="IPR029058">
    <property type="entry name" value="AB_hydrolase_fold"/>
</dbReference>
<proteinExistence type="predicted"/>
<gene>
    <name evidence="3" type="ORF">FZ040_00650</name>
</gene>
<accession>A0A5D6WC56</accession>
<evidence type="ECO:0000313" key="4">
    <source>
        <dbReference type="Proteomes" id="UP000323646"/>
    </source>
</evidence>
<dbReference type="AlphaFoldDB" id="A0A5D6WC56"/>
<protein>
    <submittedName>
        <fullName evidence="3">Carboxylesterase family protein</fullName>
    </submittedName>
</protein>
<keyword evidence="4" id="KW-1185">Reference proteome</keyword>
<organism evidence="3 4">
    <name type="scientific">Selenomonas ruminis</name>
    <dbReference type="NCBI Taxonomy" id="2593411"/>
    <lineage>
        <taxon>Bacteria</taxon>
        <taxon>Bacillati</taxon>
        <taxon>Bacillota</taxon>
        <taxon>Negativicutes</taxon>
        <taxon>Selenomonadales</taxon>
        <taxon>Selenomonadaceae</taxon>
        <taxon>Selenomonas</taxon>
    </lineage>
</organism>
<evidence type="ECO:0000313" key="3">
    <source>
        <dbReference type="EMBL" id="TYZ24589.1"/>
    </source>
</evidence>
<keyword evidence="1" id="KW-1133">Transmembrane helix</keyword>
<keyword evidence="1" id="KW-0472">Membrane</keyword>
<evidence type="ECO:0000259" key="2">
    <source>
        <dbReference type="Pfam" id="PF00135"/>
    </source>
</evidence>
<dbReference type="EMBL" id="VTOY01000001">
    <property type="protein sequence ID" value="TYZ24589.1"/>
    <property type="molecule type" value="Genomic_DNA"/>
</dbReference>
<feature type="transmembrane region" description="Helical" evidence="1">
    <location>
        <begin position="69"/>
        <end position="89"/>
    </location>
</feature>
<feature type="transmembrane region" description="Helical" evidence="1">
    <location>
        <begin position="101"/>
        <end position="118"/>
    </location>
</feature>
<feature type="domain" description="Carboxylesterase type B" evidence="2">
    <location>
        <begin position="166"/>
        <end position="556"/>
    </location>
</feature>
<dbReference type="RefSeq" id="WP_149170222.1">
    <property type="nucleotide sequence ID" value="NZ_VTOY01000001.1"/>
</dbReference>
<dbReference type="Gene3D" id="3.40.50.1820">
    <property type="entry name" value="alpha/beta hydrolase"/>
    <property type="match status" value="1"/>
</dbReference>
<dbReference type="InterPro" id="IPR050309">
    <property type="entry name" value="Type-B_Carboxylest/Lipase"/>
</dbReference>
<evidence type="ECO:0000256" key="1">
    <source>
        <dbReference type="SAM" id="Phobius"/>
    </source>
</evidence>
<keyword evidence="1" id="KW-0812">Transmembrane</keyword>
<comment type="caution">
    <text evidence="3">The sequence shown here is derived from an EMBL/GenBank/DDBJ whole genome shotgun (WGS) entry which is preliminary data.</text>
</comment>
<feature type="transmembrane region" description="Helical" evidence="1">
    <location>
        <begin position="33"/>
        <end position="57"/>
    </location>
</feature>
<dbReference type="OrthoDB" id="24847at2"/>
<dbReference type="Proteomes" id="UP000323646">
    <property type="component" value="Unassembled WGS sequence"/>
</dbReference>
<dbReference type="Pfam" id="PF00135">
    <property type="entry name" value="COesterase"/>
    <property type="match status" value="1"/>
</dbReference>
<dbReference type="InterPro" id="IPR002018">
    <property type="entry name" value="CarbesteraseB"/>
</dbReference>
<dbReference type="SUPFAM" id="SSF53474">
    <property type="entry name" value="alpha/beta-Hydrolases"/>
    <property type="match status" value="1"/>
</dbReference>
<name>A0A5D6WC56_9FIRM</name>
<reference evidence="3 4" key="1">
    <citation type="submission" date="2019-08" db="EMBL/GenBank/DDBJ databases">
        <title>Selenomonas sp. mPRGC5 and Selenomonas sp. mPRGC8 isolated from ruminal fluid of dairy goat (Capra hircus).</title>
        <authorList>
            <person name="Poothong S."/>
            <person name="Nuengjamnong C."/>
            <person name="Tanasupawat S."/>
        </authorList>
    </citation>
    <scope>NUCLEOTIDE SEQUENCE [LARGE SCALE GENOMIC DNA]</scope>
    <source>
        <strain evidence="4">mPRGC5</strain>
    </source>
</reference>
<sequence length="660" mass="73666">MKKLLTMEDFVIALVTALGYGFCFEIPKIMEYELWLCVVICLIGGMALEALGRRIIYSKAVQKKPALKFLVFTAFIFAFLVAQEIAVAVGIDVLEYVEGQYLYVIGLPLLVFVFSKVIRHYRIRKIRQRYGDGNKGFIFDAMVEKSFVDEVNQQNQPIRGNYDASLAVKTKTGRFVGTKWKDSVYFCGIPYAKPPVGKLRWKAPEPLSESDEVFEAKYLGASAIQVDYEGSLLKHHRQSEDCLTLNICIPAKKTKAQKPVIVIFHHGDFSYGGSADPLLYAPHFNKIYPDAVCITFNYRLGVFGFIDFSEIPGGNAYPDALNLGLLDQIAALRWIKENIAAFGGDPARITVMGFESGTISIGLLAACEQAKGLFKKAFIFHETPVAAYGTPEKSRKLAQRLLQETAATTMEDLLRLKTERLKEVSQKLALDMSAPTRDGKLIPTDVYAAYQQGIGSGIEFIIGIANDEMQIYKSFVGEQKYEGFIEEELDNILVYLEPIYPAGAQAVKDYIKAQTEENSSLEAKAKMVEQLYALGTYQYAQTLAASGNKVHLLYWDVKPLIENLGSGMVDVAAAFLGNSEAVQIYGNVLNPDIAETLQTLFRKFKNGEEMRLFNNEIKGIGAIDWQEFPQALIVSEKAFHCGTITDKLTEVKCLLKLLEM</sequence>
<dbReference type="PANTHER" id="PTHR11559">
    <property type="entry name" value="CARBOXYLESTERASE"/>
    <property type="match status" value="1"/>
</dbReference>